<evidence type="ECO:0000313" key="3">
    <source>
        <dbReference type="Proteomes" id="UP000027980"/>
    </source>
</evidence>
<dbReference type="KEGG" id="tap:GZ22_15110"/>
<organism evidence="1 3">
    <name type="scientific">Terribacillus saccharophilus</name>
    <dbReference type="NCBI Taxonomy" id="361277"/>
    <lineage>
        <taxon>Bacteria</taxon>
        <taxon>Bacillati</taxon>
        <taxon>Bacillota</taxon>
        <taxon>Bacilli</taxon>
        <taxon>Bacillales</taxon>
        <taxon>Bacillaceae</taxon>
        <taxon>Terribacillus</taxon>
    </lineage>
</organism>
<gene>
    <name evidence="1" type="ORF">GZ22_15110</name>
    <name evidence="2" type="ORF">SAMN04489762_2022</name>
</gene>
<dbReference type="RefSeq" id="WP_038564005.1">
    <property type="nucleotide sequence ID" value="NZ_CP008876.1"/>
</dbReference>
<dbReference type="EMBL" id="CP008876">
    <property type="protein sequence ID" value="AIF67832.1"/>
    <property type="molecule type" value="Genomic_DNA"/>
</dbReference>
<accession>A0A075LPD3</accession>
<dbReference type="HOGENOM" id="CLU_122294_1_0_9"/>
<evidence type="ECO:0000313" key="4">
    <source>
        <dbReference type="Proteomes" id="UP000199735"/>
    </source>
</evidence>
<evidence type="ECO:0000313" key="1">
    <source>
        <dbReference type="EMBL" id="AIF67832.1"/>
    </source>
</evidence>
<proteinExistence type="predicted"/>
<reference evidence="2 4" key="2">
    <citation type="submission" date="2016-10" db="EMBL/GenBank/DDBJ databases">
        <authorList>
            <person name="Varghese N."/>
            <person name="Submissions S."/>
        </authorList>
    </citation>
    <scope>NUCLEOTIDE SEQUENCE [LARGE SCALE GENOMIC DNA]</scope>
    <source>
        <strain evidence="2 4">DSM 21619</strain>
    </source>
</reference>
<accession>A0AAX2EFZ0</accession>
<protein>
    <recommendedName>
        <fullName evidence="5">YwgA</fullName>
    </recommendedName>
</protein>
<dbReference type="Proteomes" id="UP000027980">
    <property type="component" value="Chromosome"/>
</dbReference>
<name>A0A075LPD3_9BACI</name>
<dbReference type="Proteomes" id="UP000199735">
    <property type="component" value="Unassembled WGS sequence"/>
</dbReference>
<reference evidence="1" key="1">
    <citation type="submission" date="2014-07" db="EMBL/GenBank/DDBJ databases">
        <title>Complete genome sequence of a moderately halophilic bacterium Terribacillus aidingensis MP602, isolated from Cryptomeria fortunei in Tianmu mountain in China.</title>
        <authorList>
            <person name="Wang Y."/>
            <person name="Lu P."/>
            <person name="Zhang L."/>
        </authorList>
    </citation>
    <scope>NUCLEOTIDE SEQUENCE [LARGE SCALE GENOMIC DNA]</scope>
    <source>
        <strain evidence="1">MP602</strain>
    </source>
</reference>
<dbReference type="OrthoDB" id="5507947at2"/>
<sequence>MLANHANLLQFFSSVEEVVGRKKLQKMIYILKKNGIPFGEKYEFHLFGPYSEELSLRVDELSNLGLIKETKEDKSSYFQYRYTITEEGQQFLSHYDNQFPDYQASIRLLKEKSSRFLELVSTMLYFEELPQEEVEDKVRTVKKKQNYTDEEMTQAWEFIKSLKQQQA</sequence>
<evidence type="ECO:0008006" key="5">
    <source>
        <dbReference type="Google" id="ProtNLM"/>
    </source>
</evidence>
<dbReference type="EMBL" id="FOCD01000002">
    <property type="protein sequence ID" value="SEN35017.1"/>
    <property type="molecule type" value="Genomic_DNA"/>
</dbReference>
<dbReference type="AlphaFoldDB" id="A0A075LPD3"/>
<evidence type="ECO:0000313" key="2">
    <source>
        <dbReference type="EMBL" id="SEN35017.1"/>
    </source>
</evidence>
<dbReference type="GeneID" id="34221566"/>